<evidence type="ECO:0000259" key="3">
    <source>
        <dbReference type="PROSITE" id="PS51186"/>
    </source>
</evidence>
<dbReference type="CDD" id="cd04301">
    <property type="entry name" value="NAT_SF"/>
    <property type="match status" value="1"/>
</dbReference>
<dbReference type="PANTHER" id="PTHR43877">
    <property type="entry name" value="AMINOALKYLPHOSPHONATE N-ACETYLTRANSFERASE-RELATED-RELATED"/>
    <property type="match status" value="1"/>
</dbReference>
<dbReference type="EMBL" id="BMEL01000005">
    <property type="protein sequence ID" value="GGF33540.1"/>
    <property type="molecule type" value="Genomic_DNA"/>
</dbReference>
<evidence type="ECO:0000256" key="1">
    <source>
        <dbReference type="ARBA" id="ARBA00022679"/>
    </source>
</evidence>
<keyword evidence="1" id="KW-0808">Transferase</keyword>
<reference evidence="4" key="1">
    <citation type="journal article" date="2014" name="Int. J. Syst. Evol. Microbiol.">
        <title>Complete genome sequence of Corynebacterium casei LMG S-19264T (=DSM 44701T), isolated from a smear-ripened cheese.</title>
        <authorList>
            <consortium name="US DOE Joint Genome Institute (JGI-PGF)"/>
            <person name="Walter F."/>
            <person name="Albersmeier A."/>
            <person name="Kalinowski J."/>
            <person name="Ruckert C."/>
        </authorList>
    </citation>
    <scope>NUCLEOTIDE SEQUENCE</scope>
    <source>
        <strain evidence="4">CGMCC 1.12153</strain>
    </source>
</reference>
<comment type="caution">
    <text evidence="4">The sequence shown here is derived from an EMBL/GenBank/DDBJ whole genome shotgun (WGS) entry which is preliminary data.</text>
</comment>
<dbReference type="Pfam" id="PF00583">
    <property type="entry name" value="Acetyltransf_1"/>
    <property type="match status" value="1"/>
</dbReference>
<dbReference type="RefSeq" id="WP_188378918.1">
    <property type="nucleotide sequence ID" value="NZ_BMEL01000005.1"/>
</dbReference>
<dbReference type="Gene3D" id="3.40.630.30">
    <property type="match status" value="1"/>
</dbReference>
<keyword evidence="2" id="KW-0012">Acyltransferase</keyword>
<accession>A0A917EZF2</accession>
<protein>
    <recommendedName>
        <fullName evidence="3">N-acetyltransferase domain-containing protein</fullName>
    </recommendedName>
</protein>
<reference evidence="4" key="2">
    <citation type="submission" date="2020-09" db="EMBL/GenBank/DDBJ databases">
        <authorList>
            <person name="Sun Q."/>
            <person name="Zhou Y."/>
        </authorList>
    </citation>
    <scope>NUCLEOTIDE SEQUENCE</scope>
    <source>
        <strain evidence="4">CGMCC 1.12153</strain>
    </source>
</reference>
<dbReference type="GO" id="GO:0016747">
    <property type="term" value="F:acyltransferase activity, transferring groups other than amino-acyl groups"/>
    <property type="evidence" value="ECO:0007669"/>
    <property type="project" value="InterPro"/>
</dbReference>
<dbReference type="Proteomes" id="UP000660110">
    <property type="component" value="Unassembled WGS sequence"/>
</dbReference>
<proteinExistence type="predicted"/>
<dbReference type="InterPro" id="IPR050832">
    <property type="entry name" value="Bact_Acetyltransf"/>
</dbReference>
<organism evidence="4 5">
    <name type="scientific">Halobacillus andaensis</name>
    <dbReference type="NCBI Taxonomy" id="1176239"/>
    <lineage>
        <taxon>Bacteria</taxon>
        <taxon>Bacillati</taxon>
        <taxon>Bacillota</taxon>
        <taxon>Bacilli</taxon>
        <taxon>Bacillales</taxon>
        <taxon>Bacillaceae</taxon>
        <taxon>Halobacillus</taxon>
    </lineage>
</organism>
<dbReference type="PROSITE" id="PS51186">
    <property type="entry name" value="GNAT"/>
    <property type="match status" value="1"/>
</dbReference>
<evidence type="ECO:0000313" key="4">
    <source>
        <dbReference type="EMBL" id="GGF33540.1"/>
    </source>
</evidence>
<sequence length="157" mass="17970">MAIVRKPVEKDLMHVTKYAVDYTWTKLNKDDTQSAKRLKNKKDWAADHLFNENPNCRLLVAEENGNVVGYGFGEASQDNEDTIGKIEEVFVDEFYRREGIGSELVQSLLKWLRDRQVDRIEIGHSSEDTMTQGFINSIGFSPDGIFSPDGKIDKKNR</sequence>
<dbReference type="SUPFAM" id="SSF55729">
    <property type="entry name" value="Acyl-CoA N-acyltransferases (Nat)"/>
    <property type="match status" value="1"/>
</dbReference>
<dbReference type="AlphaFoldDB" id="A0A917EZF2"/>
<name>A0A917EZF2_HALAA</name>
<dbReference type="InterPro" id="IPR016181">
    <property type="entry name" value="Acyl_CoA_acyltransferase"/>
</dbReference>
<evidence type="ECO:0000256" key="2">
    <source>
        <dbReference type="ARBA" id="ARBA00023315"/>
    </source>
</evidence>
<dbReference type="PANTHER" id="PTHR43877:SF1">
    <property type="entry name" value="ACETYLTRANSFERASE"/>
    <property type="match status" value="1"/>
</dbReference>
<dbReference type="InterPro" id="IPR000182">
    <property type="entry name" value="GNAT_dom"/>
</dbReference>
<keyword evidence="5" id="KW-1185">Reference proteome</keyword>
<gene>
    <name evidence="4" type="ORF">GCM10010954_35890</name>
</gene>
<evidence type="ECO:0000313" key="5">
    <source>
        <dbReference type="Proteomes" id="UP000660110"/>
    </source>
</evidence>
<feature type="domain" description="N-acetyltransferase" evidence="3">
    <location>
        <begin position="2"/>
        <end position="157"/>
    </location>
</feature>